<feature type="compositionally biased region" description="Basic and acidic residues" evidence="12">
    <location>
        <begin position="150"/>
        <end position="166"/>
    </location>
</feature>
<keyword evidence="9" id="KW-0206">Cytoskeleton</keyword>
<feature type="region of interest" description="Disordered" evidence="12">
    <location>
        <begin position="630"/>
        <end position="798"/>
    </location>
</feature>
<evidence type="ECO:0000256" key="6">
    <source>
        <dbReference type="ARBA" id="ARBA00022701"/>
    </source>
</evidence>
<dbReference type="GO" id="GO:0072686">
    <property type="term" value="C:mitotic spindle"/>
    <property type="evidence" value="ECO:0007669"/>
    <property type="project" value="TreeGrafter"/>
</dbReference>
<feature type="compositionally biased region" description="Basic and acidic residues" evidence="12">
    <location>
        <begin position="777"/>
        <end position="790"/>
    </location>
</feature>
<evidence type="ECO:0000256" key="5">
    <source>
        <dbReference type="ARBA" id="ARBA00022618"/>
    </source>
</evidence>
<feature type="compositionally biased region" description="Polar residues" evidence="12">
    <location>
        <begin position="969"/>
        <end position="981"/>
    </location>
</feature>
<feature type="compositionally biased region" description="Basic and acidic residues" evidence="12">
    <location>
        <begin position="751"/>
        <end position="768"/>
    </location>
</feature>
<organism evidence="13 14">
    <name type="scientific">Anopheles farauti</name>
    <dbReference type="NCBI Taxonomy" id="69004"/>
    <lineage>
        <taxon>Eukaryota</taxon>
        <taxon>Metazoa</taxon>
        <taxon>Ecdysozoa</taxon>
        <taxon>Arthropoda</taxon>
        <taxon>Hexapoda</taxon>
        <taxon>Insecta</taxon>
        <taxon>Pterygota</taxon>
        <taxon>Neoptera</taxon>
        <taxon>Endopterygota</taxon>
        <taxon>Diptera</taxon>
        <taxon>Nematocera</taxon>
        <taxon>Culicoidea</taxon>
        <taxon>Culicidae</taxon>
        <taxon>Anophelinae</taxon>
        <taxon>Anopheles</taxon>
    </lineage>
</organism>
<evidence type="ECO:0000313" key="14">
    <source>
        <dbReference type="Proteomes" id="UP000075886"/>
    </source>
</evidence>
<evidence type="ECO:0000256" key="2">
    <source>
        <dbReference type="ARBA" id="ARBA00004186"/>
    </source>
</evidence>
<reference evidence="14" key="1">
    <citation type="submission" date="2014-01" db="EMBL/GenBank/DDBJ databases">
        <title>The Genome Sequence of Anopheles farauti FAR1 (V2).</title>
        <authorList>
            <consortium name="The Broad Institute Genomics Platform"/>
            <person name="Neafsey D.E."/>
            <person name="Besansky N."/>
            <person name="Howell P."/>
            <person name="Walton C."/>
            <person name="Young S.K."/>
            <person name="Zeng Q."/>
            <person name="Gargeya S."/>
            <person name="Fitzgerald M."/>
            <person name="Haas B."/>
            <person name="Abouelleil A."/>
            <person name="Allen A.W."/>
            <person name="Alvarado L."/>
            <person name="Arachchi H.M."/>
            <person name="Berlin A.M."/>
            <person name="Chapman S.B."/>
            <person name="Gainer-Dewar J."/>
            <person name="Goldberg J."/>
            <person name="Griggs A."/>
            <person name="Gujja S."/>
            <person name="Hansen M."/>
            <person name="Howarth C."/>
            <person name="Imamovic A."/>
            <person name="Ireland A."/>
            <person name="Larimer J."/>
            <person name="McCowan C."/>
            <person name="Murphy C."/>
            <person name="Pearson M."/>
            <person name="Poon T.W."/>
            <person name="Priest M."/>
            <person name="Roberts A."/>
            <person name="Saif S."/>
            <person name="Shea T."/>
            <person name="Sisk P."/>
            <person name="Sykes S."/>
            <person name="Wortman J."/>
            <person name="Nusbaum C."/>
            <person name="Birren B."/>
        </authorList>
    </citation>
    <scope>NUCLEOTIDE SEQUENCE [LARGE SCALE GENOMIC DNA]</scope>
    <source>
        <strain evidence="14">FAR1</strain>
    </source>
</reference>
<dbReference type="GO" id="GO:0007076">
    <property type="term" value="P:mitotic chromosome condensation"/>
    <property type="evidence" value="ECO:0007669"/>
    <property type="project" value="TreeGrafter"/>
</dbReference>
<keyword evidence="7" id="KW-0498">Mitosis</keyword>
<feature type="compositionally biased region" description="Polar residues" evidence="12">
    <location>
        <begin position="140"/>
        <end position="149"/>
    </location>
</feature>
<sequence>MWLGCQVCVPRKHPLQYLHSVLFHFLVEAMNRRDETESTPKKRTLMSEETIAKDAITKSGRKVKRPAHLESLEGTPTSPLASARKSTVRKSSAIEDSAGVSKSGRKIKVPAKLMEFESELPSSPRKTADIEHESPKAKQTKTPGRSTISEARKGDADVEELKERPAPKTPARRTKSVAPALEEHGKDVVARTPGRRAGKSQLDKRAGASDREESPIPIPVQPKTPGRRALNVVRTASSTPDQAPPKTPGRRGRSIALSKVQTEESEAETKKDTKITDTKTPGRRTKNSAAEQETQKTPEKRMGRSLVNPDTADLRGETKTPGRRAKSTVAGKVDVNEETEEIPKSATKGRPGRTVGRKVDKVPPETSTDAKSNEGTPAKPPSIIVSVASEEPLSRSGRKIKPKIIFGSEADEMQPIATKEPTVIVGRKRKTDGADESASEAMMSPPKKTNMGEISVAMHTPQQRKLDDPTSFTGASQLDGSGVSRSGRKIKPKKMFGFEDGDSEPFVHVTGSTPQALPDRGVDGKHENEKKNDSLSAKKAAPTAKDSPAKRAPTSGRSTTNLDTFITKRGVDDHHHDAKMGSNKQLSIDEPDRAMVETVSSEPVIIRTSIGSGRPSPLQKTHPESIEAVKAKDSEMDTEIVHIDNQSEPNGSSRSGRKIKPNKFFNDYEQTTAARQSIVPTKSRKSIAVHPLMTGSPSKKTVDKEEIDDAVTIASTAPKGKQNPKAKSDAEDNEASVENDVTTVGIDIAEGPEKQAEAAEERVQKDDQTIGSEEQSSDDKRIRKDGDTHVIESVPEDENALVETMQDKTQEAIMEVNEGSERVRDESVPKVSDECAEHVLEKQPAVVQEQQLPEEMTLDAENTSSVIDSVRESTIARLNVSDDGEERIEDASFGEIEYLDQYVDDVVQHIKKPSTELPIEAPATDPQPKLNETYSQVKPSSASLCSSIVDITADTPHPTGVTVPRTPETKTNGQGGSNDTCSPDKPPEIIEILDSPAVAAFCIPLNEGTKTTEGGGNGSATSTPLAVKCSLAKKTTCSTEIHDQSEQEELEEEPQDQEHGGRKRSLSVSAVDTTLRRNVTFHSPSNCTMTVDTIDERLMLKGLEEQRKQLHESDETIANPSIGGKLRKPVLRKRSLSEHKPAKALKRSKLLDFKKIHANNFKLMESIGEFMQRKELRGKIMRTAASPATKKLAQPGSATESAKESVAAPTTAEKKAFVFKFAGGKIPTLFTSTAACKDGPPVGKTVGSAKKPISSNTDRMDKRLKQFQTTFKPKQIGVEHSSSTGSQSGSGSSDNQPVQLLRTKQSCILKGVRTNRRFELQMKHRDNAQHQ</sequence>
<feature type="compositionally biased region" description="Basic and acidic residues" evidence="12">
    <location>
        <begin position="293"/>
        <end position="302"/>
    </location>
</feature>
<feature type="compositionally biased region" description="Acidic residues" evidence="12">
    <location>
        <begin position="1046"/>
        <end position="1055"/>
    </location>
</feature>
<evidence type="ECO:0000256" key="12">
    <source>
        <dbReference type="SAM" id="MobiDB-lite"/>
    </source>
</evidence>
<dbReference type="PANTHER" id="PTHR15874:SF1">
    <property type="entry name" value="NUCLEOLAR AND SPINDLE-ASSOCIATED PROTEIN 1"/>
    <property type="match status" value="1"/>
</dbReference>
<feature type="compositionally biased region" description="Polar residues" evidence="12">
    <location>
        <begin position="668"/>
        <end position="680"/>
    </location>
</feature>
<feature type="compositionally biased region" description="Basic and acidic residues" evidence="12">
    <location>
        <begin position="126"/>
        <end position="136"/>
    </location>
</feature>
<feature type="compositionally biased region" description="Polar residues" evidence="12">
    <location>
        <begin position="555"/>
        <end position="564"/>
    </location>
</feature>
<keyword evidence="8" id="KW-0238">DNA-binding</keyword>
<dbReference type="GO" id="GO:0008017">
    <property type="term" value="F:microtubule binding"/>
    <property type="evidence" value="ECO:0007669"/>
    <property type="project" value="TreeGrafter"/>
</dbReference>
<feature type="region of interest" description="Disordered" evidence="12">
    <location>
        <begin position="953"/>
        <end position="986"/>
    </location>
</feature>
<feature type="region of interest" description="Disordered" evidence="12">
    <location>
        <begin position="1240"/>
        <end position="1260"/>
    </location>
</feature>
<evidence type="ECO:0000313" key="13">
    <source>
        <dbReference type="EnsemblMetazoa" id="AFAF004759-PA"/>
    </source>
</evidence>
<proteinExistence type="inferred from homology"/>
<comment type="subcellular location">
    <subcellularLocation>
        <location evidence="2">Cytoplasm</location>
        <location evidence="2">Cytoskeleton</location>
        <location evidence="2">Spindle</location>
    </subcellularLocation>
    <subcellularLocation>
        <location evidence="1">Nucleus</location>
    </subcellularLocation>
</comment>
<dbReference type="GO" id="GO:0040001">
    <property type="term" value="P:establishment of mitotic spindle localization"/>
    <property type="evidence" value="ECO:0007669"/>
    <property type="project" value="InterPro"/>
</dbReference>
<evidence type="ECO:0000256" key="1">
    <source>
        <dbReference type="ARBA" id="ARBA00004123"/>
    </source>
</evidence>
<dbReference type="EnsemblMetazoa" id="AFAF004759-RA">
    <property type="protein sequence ID" value="AFAF004759-PA"/>
    <property type="gene ID" value="AFAF004759"/>
</dbReference>
<reference evidence="13" key="2">
    <citation type="submission" date="2020-05" db="UniProtKB">
        <authorList>
            <consortium name="EnsemblMetazoa"/>
        </authorList>
    </citation>
    <scope>IDENTIFICATION</scope>
    <source>
        <strain evidence="13">FAR1</strain>
    </source>
</reference>
<keyword evidence="11" id="KW-0131">Cell cycle</keyword>
<dbReference type="InterPro" id="IPR026756">
    <property type="entry name" value="NuSAP"/>
</dbReference>
<keyword evidence="14" id="KW-1185">Reference proteome</keyword>
<dbReference type="GO" id="GO:0000281">
    <property type="term" value="P:mitotic cytokinesis"/>
    <property type="evidence" value="ECO:0007669"/>
    <property type="project" value="InterPro"/>
</dbReference>
<evidence type="ECO:0000256" key="9">
    <source>
        <dbReference type="ARBA" id="ARBA00023212"/>
    </source>
</evidence>
<dbReference type="EMBL" id="AXCN02001181">
    <property type="status" value="NOT_ANNOTATED_CDS"/>
    <property type="molecule type" value="Genomic_DNA"/>
</dbReference>
<keyword evidence="6" id="KW-0493">Microtubule</keyword>
<evidence type="ECO:0000256" key="8">
    <source>
        <dbReference type="ARBA" id="ARBA00023125"/>
    </source>
</evidence>
<feature type="compositionally biased region" description="Basic and acidic residues" evidence="12">
    <location>
        <begin position="267"/>
        <end position="277"/>
    </location>
</feature>
<keyword evidence="4" id="KW-0963">Cytoplasm</keyword>
<feature type="compositionally biased region" description="Low complexity" evidence="12">
    <location>
        <begin position="1281"/>
        <end position="1293"/>
    </location>
</feature>
<feature type="region of interest" description="Disordered" evidence="12">
    <location>
        <begin position="1040"/>
        <end position="1069"/>
    </location>
</feature>
<keyword evidence="10" id="KW-0539">Nucleus</keyword>
<feature type="compositionally biased region" description="Polar residues" evidence="12">
    <location>
        <begin position="470"/>
        <end position="479"/>
    </location>
</feature>
<dbReference type="GO" id="GO:0005874">
    <property type="term" value="C:microtubule"/>
    <property type="evidence" value="ECO:0007669"/>
    <property type="project" value="UniProtKB-KW"/>
</dbReference>
<evidence type="ECO:0000256" key="3">
    <source>
        <dbReference type="ARBA" id="ARBA00009702"/>
    </source>
</evidence>
<evidence type="ECO:0000256" key="7">
    <source>
        <dbReference type="ARBA" id="ARBA00022776"/>
    </source>
</evidence>
<dbReference type="STRING" id="69004.A0A182Q7T4"/>
<dbReference type="PANTHER" id="PTHR15874">
    <property type="entry name" value="NUCLEOLAR AND SPINDLE-ASSOCIATED PROTEIN 1"/>
    <property type="match status" value="1"/>
</dbReference>
<keyword evidence="5" id="KW-0132">Cell division</keyword>
<accession>A0A182Q7T4</accession>
<evidence type="ECO:0000256" key="4">
    <source>
        <dbReference type="ARBA" id="ARBA00022490"/>
    </source>
</evidence>
<feature type="compositionally biased region" description="Basic and acidic residues" evidence="12">
    <location>
        <begin position="569"/>
        <end position="579"/>
    </location>
</feature>
<comment type="similarity">
    <text evidence="3">Belongs to the NUSAP family.</text>
</comment>
<feature type="compositionally biased region" description="Polar residues" evidence="12">
    <location>
        <begin position="644"/>
        <end position="654"/>
    </location>
</feature>
<feature type="region of interest" description="Disordered" evidence="12">
    <location>
        <begin position="1273"/>
        <end position="1298"/>
    </location>
</feature>
<feature type="region of interest" description="Disordered" evidence="12">
    <location>
        <begin position="1184"/>
        <end position="1207"/>
    </location>
</feature>
<name>A0A182Q7T4_9DIPT</name>
<dbReference type="VEuPathDB" id="VectorBase:AFAF004759"/>
<dbReference type="GO" id="GO:0003677">
    <property type="term" value="F:DNA binding"/>
    <property type="evidence" value="ECO:0007669"/>
    <property type="project" value="UniProtKB-KW"/>
</dbReference>
<feature type="compositionally biased region" description="Basic and acidic residues" evidence="12">
    <location>
        <begin position="520"/>
        <end position="533"/>
    </location>
</feature>
<feature type="compositionally biased region" description="Basic and acidic residues" evidence="12">
    <location>
        <begin position="201"/>
        <end position="214"/>
    </location>
</feature>
<evidence type="ECO:0000256" key="10">
    <source>
        <dbReference type="ARBA" id="ARBA00023242"/>
    </source>
</evidence>
<feature type="region of interest" description="Disordered" evidence="12">
    <location>
        <begin position="59"/>
        <end position="396"/>
    </location>
</feature>
<feature type="compositionally biased region" description="Polar residues" evidence="12">
    <location>
        <begin position="365"/>
        <end position="375"/>
    </location>
</feature>
<evidence type="ECO:0000256" key="11">
    <source>
        <dbReference type="ARBA" id="ARBA00023306"/>
    </source>
</evidence>
<feature type="compositionally biased region" description="Basic and acidic residues" evidence="12">
    <location>
        <begin position="630"/>
        <end position="642"/>
    </location>
</feature>
<protein>
    <submittedName>
        <fullName evidence="13">Uncharacterized protein</fullName>
    </submittedName>
</protein>
<dbReference type="Proteomes" id="UP000075886">
    <property type="component" value="Unassembled WGS sequence"/>
</dbReference>
<dbReference type="GO" id="GO:0005730">
    <property type="term" value="C:nucleolus"/>
    <property type="evidence" value="ECO:0007669"/>
    <property type="project" value="TreeGrafter"/>
</dbReference>
<feature type="region of interest" description="Disordered" evidence="12">
    <location>
        <begin position="411"/>
        <end position="592"/>
    </location>
</feature>